<protein>
    <recommendedName>
        <fullName evidence="2">C2H2-type domain-containing protein</fullName>
    </recommendedName>
</protein>
<reference evidence="3 4" key="1">
    <citation type="journal article" date="2015" name="Fungal Genet. Biol.">
        <title>Evolution of novel wood decay mechanisms in Agaricales revealed by the genome sequences of Fistulina hepatica and Cylindrobasidium torrendii.</title>
        <authorList>
            <person name="Floudas D."/>
            <person name="Held B.W."/>
            <person name="Riley R."/>
            <person name="Nagy L.G."/>
            <person name="Koehler G."/>
            <person name="Ransdell A.S."/>
            <person name="Younus H."/>
            <person name="Chow J."/>
            <person name="Chiniquy J."/>
            <person name="Lipzen A."/>
            <person name="Tritt A."/>
            <person name="Sun H."/>
            <person name="Haridas S."/>
            <person name="LaButti K."/>
            <person name="Ohm R.A."/>
            <person name="Kues U."/>
            <person name="Blanchette R.A."/>
            <person name="Grigoriev I.V."/>
            <person name="Minto R.E."/>
            <person name="Hibbett D.S."/>
        </authorList>
    </citation>
    <scope>NUCLEOTIDE SEQUENCE [LARGE SCALE GENOMIC DNA]</scope>
    <source>
        <strain evidence="3 4">FP15055 ss-10</strain>
    </source>
</reference>
<dbReference type="InterPro" id="IPR036236">
    <property type="entry name" value="Znf_C2H2_sf"/>
</dbReference>
<dbReference type="SUPFAM" id="SSF57667">
    <property type="entry name" value="beta-beta-alpha zinc fingers"/>
    <property type="match status" value="1"/>
</dbReference>
<proteinExistence type="predicted"/>
<dbReference type="GO" id="GO:0008270">
    <property type="term" value="F:zinc ion binding"/>
    <property type="evidence" value="ECO:0007669"/>
    <property type="project" value="UniProtKB-KW"/>
</dbReference>
<dbReference type="PROSITE" id="PS00028">
    <property type="entry name" value="ZINC_FINGER_C2H2_1"/>
    <property type="match status" value="1"/>
</dbReference>
<evidence type="ECO:0000313" key="3">
    <source>
        <dbReference type="EMBL" id="KIY66965.1"/>
    </source>
</evidence>
<keyword evidence="1" id="KW-0479">Metal-binding</keyword>
<feature type="domain" description="C2H2-type" evidence="2">
    <location>
        <begin position="98"/>
        <end position="126"/>
    </location>
</feature>
<keyword evidence="4" id="KW-1185">Reference proteome</keyword>
<sequence>MVDTAHAVYEDHTVHFDHHAFYTTEAEKNDPLLSAPTRYDWVLTDPFDAEEYNHVLGMIRDEPAVNEAHPIHAVRCDEPLPLLTKTSVTDFYPPQPRFKCAECSKDYKNKKTRNVHIKAAHRGRRVSCALGCSKTFRHAASASRHKRKCARLVRPVQG</sequence>
<accession>A0A0D7B9P5</accession>
<dbReference type="PROSITE" id="PS50157">
    <property type="entry name" value="ZINC_FINGER_C2H2_2"/>
    <property type="match status" value="1"/>
</dbReference>
<dbReference type="AlphaFoldDB" id="A0A0D7B9P5"/>
<dbReference type="OrthoDB" id="6077919at2759"/>
<name>A0A0D7B9P5_9AGAR</name>
<dbReference type="Proteomes" id="UP000054007">
    <property type="component" value="Unassembled WGS sequence"/>
</dbReference>
<evidence type="ECO:0000256" key="1">
    <source>
        <dbReference type="PROSITE-ProRule" id="PRU00042"/>
    </source>
</evidence>
<dbReference type="InterPro" id="IPR013087">
    <property type="entry name" value="Znf_C2H2_type"/>
</dbReference>
<keyword evidence="1" id="KW-0863">Zinc-finger</keyword>
<gene>
    <name evidence="3" type="ORF">CYLTODRAFT_491052</name>
</gene>
<organism evidence="3 4">
    <name type="scientific">Cylindrobasidium torrendii FP15055 ss-10</name>
    <dbReference type="NCBI Taxonomy" id="1314674"/>
    <lineage>
        <taxon>Eukaryota</taxon>
        <taxon>Fungi</taxon>
        <taxon>Dikarya</taxon>
        <taxon>Basidiomycota</taxon>
        <taxon>Agaricomycotina</taxon>
        <taxon>Agaricomycetes</taxon>
        <taxon>Agaricomycetidae</taxon>
        <taxon>Agaricales</taxon>
        <taxon>Marasmiineae</taxon>
        <taxon>Physalacriaceae</taxon>
        <taxon>Cylindrobasidium</taxon>
    </lineage>
</organism>
<evidence type="ECO:0000313" key="4">
    <source>
        <dbReference type="Proteomes" id="UP000054007"/>
    </source>
</evidence>
<dbReference type="EMBL" id="KN880539">
    <property type="protein sequence ID" value="KIY66965.1"/>
    <property type="molecule type" value="Genomic_DNA"/>
</dbReference>
<dbReference type="Gene3D" id="3.30.160.60">
    <property type="entry name" value="Classic Zinc Finger"/>
    <property type="match status" value="1"/>
</dbReference>
<keyword evidence="1" id="KW-0862">Zinc</keyword>
<evidence type="ECO:0000259" key="2">
    <source>
        <dbReference type="PROSITE" id="PS50157"/>
    </source>
</evidence>